<keyword evidence="2" id="KW-1133">Transmembrane helix</keyword>
<dbReference type="PANTHER" id="PTHR47992">
    <property type="entry name" value="PROTEIN PHOSPHATASE"/>
    <property type="match status" value="1"/>
</dbReference>
<dbReference type="PROSITE" id="PS51746">
    <property type="entry name" value="PPM_2"/>
    <property type="match status" value="1"/>
</dbReference>
<feature type="compositionally biased region" description="Basic and acidic residues" evidence="1">
    <location>
        <begin position="458"/>
        <end position="476"/>
    </location>
</feature>
<dbReference type="Pfam" id="PF00481">
    <property type="entry name" value="PP2C"/>
    <property type="match status" value="1"/>
</dbReference>
<dbReference type="InterPro" id="IPR001932">
    <property type="entry name" value="PPM-type_phosphatase-like_dom"/>
</dbReference>
<dbReference type="InterPro" id="IPR036457">
    <property type="entry name" value="PPM-type-like_dom_sf"/>
</dbReference>
<dbReference type="SMART" id="SM00331">
    <property type="entry name" value="PP2C_SIG"/>
    <property type="match status" value="1"/>
</dbReference>
<evidence type="ECO:0000259" key="3">
    <source>
        <dbReference type="PROSITE" id="PS51746"/>
    </source>
</evidence>
<dbReference type="InterPro" id="IPR015655">
    <property type="entry name" value="PP2C"/>
</dbReference>
<dbReference type="SMART" id="SM00332">
    <property type="entry name" value="PP2Cc"/>
    <property type="match status" value="1"/>
</dbReference>
<dbReference type="Proteomes" id="UP000662818">
    <property type="component" value="Chromosome"/>
</dbReference>
<feature type="domain" description="PPM-type phosphatase" evidence="3">
    <location>
        <begin position="68"/>
        <end position="298"/>
    </location>
</feature>
<accession>A0ABX7PDV4</accession>
<organism evidence="4 5">
    <name type="scientific">Nocardioides aromaticivorans</name>
    <dbReference type="NCBI Taxonomy" id="200618"/>
    <lineage>
        <taxon>Bacteria</taxon>
        <taxon>Bacillati</taxon>
        <taxon>Actinomycetota</taxon>
        <taxon>Actinomycetes</taxon>
        <taxon>Propionibacteriales</taxon>
        <taxon>Nocardioidaceae</taxon>
        <taxon>Nocardioides</taxon>
    </lineage>
</organism>
<keyword evidence="2" id="KW-0472">Membrane</keyword>
<proteinExistence type="predicted"/>
<gene>
    <name evidence="4" type="ORF">CFH99_00295</name>
</gene>
<feature type="compositionally biased region" description="Pro residues" evidence="1">
    <location>
        <begin position="485"/>
        <end position="496"/>
    </location>
</feature>
<name>A0ABX7PDV4_9ACTN</name>
<evidence type="ECO:0000313" key="4">
    <source>
        <dbReference type="EMBL" id="QSR24066.1"/>
    </source>
</evidence>
<dbReference type="SUPFAM" id="SSF81606">
    <property type="entry name" value="PP2C-like"/>
    <property type="match status" value="1"/>
</dbReference>
<dbReference type="Gene3D" id="3.60.40.10">
    <property type="entry name" value="PPM-type phosphatase domain"/>
    <property type="match status" value="1"/>
</dbReference>
<evidence type="ECO:0000313" key="5">
    <source>
        <dbReference type="Proteomes" id="UP000662818"/>
    </source>
</evidence>
<evidence type="ECO:0000256" key="2">
    <source>
        <dbReference type="SAM" id="Phobius"/>
    </source>
</evidence>
<feature type="region of interest" description="Disordered" evidence="1">
    <location>
        <begin position="1"/>
        <end position="51"/>
    </location>
</feature>
<keyword evidence="2" id="KW-0812">Transmembrane</keyword>
<dbReference type="CDD" id="cd00143">
    <property type="entry name" value="PP2Cc"/>
    <property type="match status" value="1"/>
</dbReference>
<evidence type="ECO:0000256" key="1">
    <source>
        <dbReference type="SAM" id="MobiDB-lite"/>
    </source>
</evidence>
<feature type="region of interest" description="Disordered" evidence="1">
    <location>
        <begin position="444"/>
        <end position="509"/>
    </location>
</feature>
<sequence length="509" mass="54048">MAPTPDGTTPEDVPLEDSPLDSTAPDTVENPEAPERPTPDPTAEVPEVFQQDTVDAPAKAPKAPLSLDFYAVSDVGRVRKDNQDSGYAGPWLLSVCDGVGGAARGDIASGTAVNELRQLDEPPGSADVLDRVSDGIHEAHVAIGNQVDQDPSLNGTSTTATVALFDGTRLALGHVGDSRAYLLRDGELSQLTNDHTFVQSLIDEGRITAEEARVHPHRNLILKALDGLHDVEPDLFALELVAGDRLFLCSDGACGVLDDPRITEILADGSPEFSAIEMVRASLDAGSSDNVTCVVADVAEAVPDAVPHEPMIVGAAADLRQRRPRALFRGHRSGDTGELEPVAAEIPEGIDYAIRADPPADPEAMRYAPQAPPRFIWPRRLLGLAVLVGLVWVVLGTAYWWSQRQYYVGEDDGKVVIYRGVEVPGLSSVHEVSDISVDDLPDGLASSVEDGIPADDYDAARDKVQQIAGEVDRAEDPADESPEPSTTPDPTSPATPDPTGDASDFAPVE</sequence>
<protein>
    <submittedName>
        <fullName evidence="4">Protein phosphatase</fullName>
    </submittedName>
</protein>
<keyword evidence="5" id="KW-1185">Reference proteome</keyword>
<dbReference type="EMBL" id="CP022295">
    <property type="protein sequence ID" value="QSR24066.1"/>
    <property type="molecule type" value="Genomic_DNA"/>
</dbReference>
<feature type="transmembrane region" description="Helical" evidence="2">
    <location>
        <begin position="381"/>
        <end position="401"/>
    </location>
</feature>
<reference evidence="4 5" key="1">
    <citation type="submission" date="2017-06" db="EMBL/GenBank/DDBJ databases">
        <title>Complete Genome Sequence of the Soil Carbazole-Degrading Bacterium Nocardioides aromaticivorans IC177.</title>
        <authorList>
            <person name="Vejarano F."/>
            <person name="Suzuki-Minakuchi C."/>
            <person name="Ohtsubo Y."/>
            <person name="Tsuda M."/>
            <person name="Okada K."/>
            <person name="Nojiri H."/>
        </authorList>
    </citation>
    <scope>NUCLEOTIDE SEQUENCE [LARGE SCALE GENOMIC DNA]</scope>
    <source>
        <strain evidence="4 5">IC177</strain>
    </source>
</reference>
<dbReference type="RefSeq" id="WP_207007854.1">
    <property type="nucleotide sequence ID" value="NZ_CP022295.1"/>
</dbReference>